<proteinExistence type="predicted"/>
<protein>
    <submittedName>
        <fullName evidence="1">Uncharacterized protein</fullName>
    </submittedName>
</protein>
<evidence type="ECO:0000313" key="1">
    <source>
        <dbReference type="EMBL" id="KAI4324145.1"/>
    </source>
</evidence>
<sequence>MVVLPIGILVPTAQRSGGCNITLLSRYLMAQVVVTLDTIFDLASFVACVSADRSWHSKCSLTLSRGTEEQMAFRDEDVHSDPFVENFVMERLSVKSPLRIFMVNVIISLLHMDNLCLNLIHFGSPGSDAEMPHACPGEHCDQTTISFTNFLLDMLCHNIP</sequence>
<name>A0ACB9MJ61_BAUVA</name>
<dbReference type="EMBL" id="CM039434">
    <property type="protein sequence ID" value="KAI4324145.1"/>
    <property type="molecule type" value="Genomic_DNA"/>
</dbReference>
<comment type="caution">
    <text evidence="1">The sequence shown here is derived from an EMBL/GenBank/DDBJ whole genome shotgun (WGS) entry which is preliminary data.</text>
</comment>
<keyword evidence="2" id="KW-1185">Reference proteome</keyword>
<dbReference type="Proteomes" id="UP000828941">
    <property type="component" value="Chromosome 9"/>
</dbReference>
<gene>
    <name evidence="1" type="ORF">L6164_023707</name>
</gene>
<reference evidence="1 2" key="1">
    <citation type="journal article" date="2022" name="DNA Res.">
        <title>Chromosomal-level genome assembly of the orchid tree Bauhinia variegata (Leguminosae; Cercidoideae) supports the allotetraploid origin hypothesis of Bauhinia.</title>
        <authorList>
            <person name="Zhong Y."/>
            <person name="Chen Y."/>
            <person name="Zheng D."/>
            <person name="Pang J."/>
            <person name="Liu Y."/>
            <person name="Luo S."/>
            <person name="Meng S."/>
            <person name="Qian L."/>
            <person name="Wei D."/>
            <person name="Dai S."/>
            <person name="Zhou R."/>
        </authorList>
    </citation>
    <scope>NUCLEOTIDE SEQUENCE [LARGE SCALE GENOMIC DNA]</scope>
    <source>
        <strain evidence="1">BV-YZ2020</strain>
    </source>
</reference>
<accession>A0ACB9MJ61</accession>
<evidence type="ECO:0000313" key="2">
    <source>
        <dbReference type="Proteomes" id="UP000828941"/>
    </source>
</evidence>
<organism evidence="1 2">
    <name type="scientific">Bauhinia variegata</name>
    <name type="common">Purple orchid tree</name>
    <name type="synonym">Phanera variegata</name>
    <dbReference type="NCBI Taxonomy" id="167791"/>
    <lineage>
        <taxon>Eukaryota</taxon>
        <taxon>Viridiplantae</taxon>
        <taxon>Streptophyta</taxon>
        <taxon>Embryophyta</taxon>
        <taxon>Tracheophyta</taxon>
        <taxon>Spermatophyta</taxon>
        <taxon>Magnoliopsida</taxon>
        <taxon>eudicotyledons</taxon>
        <taxon>Gunneridae</taxon>
        <taxon>Pentapetalae</taxon>
        <taxon>rosids</taxon>
        <taxon>fabids</taxon>
        <taxon>Fabales</taxon>
        <taxon>Fabaceae</taxon>
        <taxon>Cercidoideae</taxon>
        <taxon>Cercideae</taxon>
        <taxon>Bauhiniinae</taxon>
        <taxon>Bauhinia</taxon>
    </lineage>
</organism>